<keyword evidence="2 6" id="KW-0889">Transcription antitermination</keyword>
<dbReference type="eggNOG" id="COG0781">
    <property type="taxonomic scope" value="Bacteria"/>
</dbReference>
<sequence>MTKSFQNSRRDLRERAFQALFNMEMGGEFLTASQFAYDYDKAREGQEQPLEVPVFLLNLVNGVIAHQTELDELITNNLKVGWTLDRLTVSDKTMLRLGLFEIKYFNETPDRVALNEIIEIAKKYSDDRSAKFINGLLSQFVSTEEPVQEKKE</sequence>
<dbReference type="PANTHER" id="PTHR11078">
    <property type="entry name" value="N UTILIZATION SUBSTANCE PROTEIN B-RELATED"/>
    <property type="match status" value="1"/>
</dbReference>
<dbReference type="RefSeq" id="WP_008087271.1">
    <property type="nucleotide sequence ID" value="NZ_AEUX02000001.1"/>
</dbReference>
<evidence type="ECO:0000256" key="3">
    <source>
        <dbReference type="ARBA" id="ARBA00022884"/>
    </source>
</evidence>
<keyword evidence="3 6" id="KW-0694">RNA-binding</keyword>
<evidence type="ECO:0000313" key="9">
    <source>
        <dbReference type="Proteomes" id="UP000003330"/>
    </source>
</evidence>
<dbReference type="GO" id="GO:0031564">
    <property type="term" value="P:transcription antitermination"/>
    <property type="evidence" value="ECO:0007669"/>
    <property type="project" value="UniProtKB-KW"/>
</dbReference>
<gene>
    <name evidence="6 8" type="primary">nusB</name>
    <name evidence="8" type="ORF">STRIC_0838</name>
</gene>
<evidence type="ECO:0000313" key="8">
    <source>
        <dbReference type="EMBL" id="EHI70926.1"/>
    </source>
</evidence>
<dbReference type="GO" id="GO:0005829">
    <property type="term" value="C:cytosol"/>
    <property type="evidence" value="ECO:0007669"/>
    <property type="project" value="TreeGrafter"/>
</dbReference>
<feature type="domain" description="NusB/RsmB/TIM44" evidence="7">
    <location>
        <begin position="12"/>
        <end position="140"/>
    </location>
</feature>
<dbReference type="GO" id="GO:0003723">
    <property type="term" value="F:RNA binding"/>
    <property type="evidence" value="ECO:0007669"/>
    <property type="project" value="UniProtKB-UniRule"/>
</dbReference>
<protein>
    <recommendedName>
        <fullName evidence="6">Transcription antitermination protein NusB</fullName>
    </recommendedName>
    <alternativeName>
        <fullName evidence="6">Antitermination factor NusB</fullName>
    </alternativeName>
</protein>
<comment type="similarity">
    <text evidence="1 6">Belongs to the NusB family.</text>
</comment>
<evidence type="ECO:0000256" key="1">
    <source>
        <dbReference type="ARBA" id="ARBA00005952"/>
    </source>
</evidence>
<dbReference type="Pfam" id="PF01029">
    <property type="entry name" value="NusB"/>
    <property type="match status" value="1"/>
</dbReference>
<dbReference type="GO" id="GO:0006353">
    <property type="term" value="P:DNA-templated transcription termination"/>
    <property type="evidence" value="ECO:0007669"/>
    <property type="project" value="UniProtKB-UniRule"/>
</dbReference>
<name>G5JZX4_9STRE</name>
<evidence type="ECO:0000256" key="2">
    <source>
        <dbReference type="ARBA" id="ARBA00022814"/>
    </source>
</evidence>
<proteinExistence type="inferred from homology"/>
<dbReference type="InterPro" id="IPR035926">
    <property type="entry name" value="NusB-like_sf"/>
</dbReference>
<reference evidence="8 9" key="1">
    <citation type="journal article" date="2014" name="Int. J. Syst. Evol. Microbiol.">
        <title>Phylogenomics and the dynamic genome evolution of the genus Streptococcus.</title>
        <authorList>
            <consortium name="The Broad Institute Genome Sequencing Platform"/>
            <person name="Richards V.P."/>
            <person name="Palmer S.R."/>
            <person name="Pavinski Bitar P.D."/>
            <person name="Qin X."/>
            <person name="Weinstock G.M."/>
            <person name="Highlander S.K."/>
            <person name="Town C.D."/>
            <person name="Burne R.A."/>
            <person name="Stanhope M.J."/>
        </authorList>
    </citation>
    <scope>NUCLEOTIDE SEQUENCE [LARGE SCALE GENOMIC DNA]</scope>
    <source>
        <strain evidence="8 9">707-05</strain>
    </source>
</reference>
<dbReference type="NCBIfam" id="TIGR01951">
    <property type="entry name" value="nusB"/>
    <property type="match status" value="1"/>
</dbReference>
<evidence type="ECO:0000259" key="7">
    <source>
        <dbReference type="Pfam" id="PF01029"/>
    </source>
</evidence>
<keyword evidence="4 6" id="KW-0805">Transcription regulation</keyword>
<dbReference type="HAMAP" id="MF_00073">
    <property type="entry name" value="NusB"/>
    <property type="match status" value="1"/>
</dbReference>
<dbReference type="STRING" id="764299.STRIC_0838"/>
<dbReference type="EMBL" id="AEUX02000001">
    <property type="protein sequence ID" value="EHI70926.1"/>
    <property type="molecule type" value="Genomic_DNA"/>
</dbReference>
<dbReference type="NCBIfam" id="NF001223">
    <property type="entry name" value="PRK00202.1-1"/>
    <property type="match status" value="1"/>
</dbReference>
<dbReference type="Gene3D" id="1.10.940.10">
    <property type="entry name" value="NusB-like"/>
    <property type="match status" value="1"/>
</dbReference>
<dbReference type="Proteomes" id="UP000003330">
    <property type="component" value="Unassembled WGS sequence"/>
</dbReference>
<dbReference type="AlphaFoldDB" id="G5JZX4"/>
<evidence type="ECO:0000256" key="5">
    <source>
        <dbReference type="ARBA" id="ARBA00023163"/>
    </source>
</evidence>
<dbReference type="InterPro" id="IPR006027">
    <property type="entry name" value="NusB_RsmB_TIM44"/>
</dbReference>
<keyword evidence="9" id="KW-1185">Reference proteome</keyword>
<dbReference type="PANTHER" id="PTHR11078:SF3">
    <property type="entry name" value="ANTITERMINATION NUSB DOMAIN-CONTAINING PROTEIN"/>
    <property type="match status" value="1"/>
</dbReference>
<dbReference type="SUPFAM" id="SSF48013">
    <property type="entry name" value="NusB-like"/>
    <property type="match status" value="1"/>
</dbReference>
<comment type="caution">
    <text evidence="8">The sequence shown here is derived from an EMBL/GenBank/DDBJ whole genome shotgun (WGS) entry which is preliminary data.</text>
</comment>
<evidence type="ECO:0000256" key="4">
    <source>
        <dbReference type="ARBA" id="ARBA00023015"/>
    </source>
</evidence>
<organism evidence="8 9">
    <name type="scientific">Streptococcus ictaluri 707-05</name>
    <dbReference type="NCBI Taxonomy" id="764299"/>
    <lineage>
        <taxon>Bacteria</taxon>
        <taxon>Bacillati</taxon>
        <taxon>Bacillota</taxon>
        <taxon>Bacilli</taxon>
        <taxon>Lactobacillales</taxon>
        <taxon>Streptococcaceae</taxon>
        <taxon>Streptococcus</taxon>
    </lineage>
</organism>
<dbReference type="OrthoDB" id="9811381at2"/>
<accession>G5JZX4</accession>
<evidence type="ECO:0000256" key="6">
    <source>
        <dbReference type="HAMAP-Rule" id="MF_00073"/>
    </source>
</evidence>
<keyword evidence="5 6" id="KW-0804">Transcription</keyword>
<dbReference type="InterPro" id="IPR011605">
    <property type="entry name" value="NusB_fam"/>
</dbReference>
<comment type="function">
    <text evidence="6">Involved in transcription antitermination. Required for transcription of ribosomal RNA (rRNA) genes. Binds specifically to the boxA antiterminator sequence of the ribosomal RNA (rrn) operons.</text>
</comment>